<evidence type="ECO:0000313" key="1">
    <source>
        <dbReference type="EMBL" id="CAL6003412.1"/>
    </source>
</evidence>
<reference evidence="1 2" key="1">
    <citation type="submission" date="2024-07" db="EMBL/GenBank/DDBJ databases">
        <authorList>
            <person name="Akdeniz Z."/>
        </authorList>
    </citation>
    <scope>NUCLEOTIDE SEQUENCE [LARGE SCALE GENOMIC DNA]</scope>
</reference>
<dbReference type="Proteomes" id="UP001642409">
    <property type="component" value="Unassembled WGS sequence"/>
</dbReference>
<evidence type="ECO:0000313" key="2">
    <source>
        <dbReference type="Proteomes" id="UP001642409"/>
    </source>
</evidence>
<dbReference type="EMBL" id="CAXDID020000047">
    <property type="protein sequence ID" value="CAL6003412.1"/>
    <property type="molecule type" value="Genomic_DNA"/>
</dbReference>
<accession>A0ABP1I374</accession>
<organism evidence="1 2">
    <name type="scientific">Hexamita inflata</name>
    <dbReference type="NCBI Taxonomy" id="28002"/>
    <lineage>
        <taxon>Eukaryota</taxon>
        <taxon>Metamonada</taxon>
        <taxon>Diplomonadida</taxon>
        <taxon>Hexamitidae</taxon>
        <taxon>Hexamitinae</taxon>
        <taxon>Hexamita</taxon>
    </lineage>
</organism>
<gene>
    <name evidence="1" type="ORF">HINF_LOCUS18389</name>
</gene>
<comment type="caution">
    <text evidence="1">The sequence shown here is derived from an EMBL/GenBank/DDBJ whole genome shotgun (WGS) entry which is preliminary data.</text>
</comment>
<keyword evidence="2" id="KW-1185">Reference proteome</keyword>
<protein>
    <submittedName>
        <fullName evidence="1">Hypothetical_protein</fullName>
    </submittedName>
</protein>
<name>A0ABP1I374_9EUKA</name>
<proteinExistence type="predicted"/>
<sequence>MFQILNYQRIIIYKLTCSCSKSLILDSYSRARPIQRCFRLRLLALLYLGGLSSNHVLLRLFHIRSYFTRTKWLRNVFPEETDYISDKIELINISHLTFVYSGSVSCSKPLRASKVCSFIQKKRLQKNESMLDSPVLYRIDKYKYNFQYFDVLHRFGRRFNSWSMHLFLLCKNNDNETIYIGQLFWYKQSKELKIKLNNNYRKLGLGWNNLIKIVKLIILITSRENFEVELKRRRN</sequence>